<keyword evidence="6" id="KW-0539">Nucleus</keyword>
<dbReference type="STRING" id="407821.A0A087UIX6"/>
<dbReference type="PANTHER" id="PTHR21541:SF3">
    <property type="entry name" value="STRUCTURE-SPECIFIC ENDONUCLEASE SUBUNIT SLX4"/>
    <property type="match status" value="1"/>
</dbReference>
<feature type="region of interest" description="Disordered" evidence="8">
    <location>
        <begin position="572"/>
        <end position="632"/>
    </location>
</feature>
<evidence type="ECO:0000256" key="4">
    <source>
        <dbReference type="ARBA" id="ARBA00023172"/>
    </source>
</evidence>
<keyword evidence="9" id="KW-0378">Hydrolase</keyword>
<evidence type="ECO:0000256" key="8">
    <source>
        <dbReference type="SAM" id="MobiDB-lite"/>
    </source>
</evidence>
<sequence length="861" mass="98285">MHDSCSAVCVQSNSQSFNKTFAEDTFPTEIEEHSTCVSYYQNNSQRQTVTVQSSLFVTDLCKSLNECSRTLSPNLEVSIIKDMHKSFDEFTDLQQQSLGNKNDDSITASSVTDCLFTLKANVSDFHVDNFKSVCRSPNKFTSSNKSKEDISSPEILISDSDEELPAVLLSDSDEDIPVLLDSTKIIENKSMSDADQVTVNRSVSEYSPYKDSSTHNFSHISDSSNKIELRNDLSPGILICSSDEDGASDEVKGTVPFTETAGKASCKSDNTDQLFIRRSQVCYDVNNDELNGKQQICLDVGSNELVERNQANDEFSKKKENSFLLNNVKSNERNWIYFDSNETHEKAQICVDSEDHELNEENSICHSSGKKKGKELPNDLDLSTDDSFLPLSERIRALTKKDSLQDFQAPSKQNKVSEIDTRISNLKSRKSSIVKKSSGKRTQQKKCNENSHCEKKENYYNDEMNGKQQICLDIGSSELVERNQADEFNEKNENSFVLNDGKSNERNWTCHESNERDEKVQICIESENHEWNEENSLCHSSDKEKEKELPSYLDLSSDDSFLPLSQRVHTQTKEDSFQDFQAPSKQNKVAETDTHISNLKSRKSSAVKKLSEKKTQQKKRNEISHCEKKENYSTPVVQDKRIPQFKLSDSPITPLPDYKNMVTPDIKQALKNIGVRALPRRKAIALLSRVYDETHPWAEENCGGDVASSHEKHQNRKHRLKMKTISEDPSRSLSNSSSQEDVLNNPSNSRFNDVLHICSSQLNDDNQPASKEDMKLLKEYILSNQELYNKILNYVPINMNDLHEQLKENGIKINNKKLMDYLDEQCIVFTYPRTEEYRKKQQIRSQRFRKRKIAKLSQQGP</sequence>
<feature type="compositionally biased region" description="Polar residues" evidence="8">
    <location>
        <begin position="731"/>
        <end position="746"/>
    </location>
</feature>
<feature type="non-terminal residue" evidence="9">
    <location>
        <position position="861"/>
    </location>
</feature>
<evidence type="ECO:0000313" key="9">
    <source>
        <dbReference type="EMBL" id="KFM77315.1"/>
    </source>
</evidence>
<keyword evidence="4" id="KW-0233">DNA recombination</keyword>
<dbReference type="PANTHER" id="PTHR21541">
    <property type="entry name" value="BTB POZ DOMAIN CONTAINING 12"/>
    <property type="match status" value="1"/>
</dbReference>
<dbReference type="CDD" id="cd22999">
    <property type="entry name" value="SAP_SLX4"/>
    <property type="match status" value="1"/>
</dbReference>
<dbReference type="GO" id="GO:0006281">
    <property type="term" value="P:DNA repair"/>
    <property type="evidence" value="ECO:0007669"/>
    <property type="project" value="UniProtKB-KW"/>
</dbReference>
<feature type="compositionally biased region" description="Basic residues" evidence="8">
    <location>
        <begin position="713"/>
        <end position="722"/>
    </location>
</feature>
<proteinExistence type="inferred from homology"/>
<dbReference type="EMBL" id="KK120002">
    <property type="protein sequence ID" value="KFM77315.1"/>
    <property type="molecule type" value="Genomic_DNA"/>
</dbReference>
<dbReference type="AlphaFoldDB" id="A0A087UIX6"/>
<gene>
    <name evidence="9" type="ORF">X975_23133</name>
</gene>
<dbReference type="InterPro" id="IPR018574">
    <property type="entry name" value="Structure-sp_endonuc_su_Slx4"/>
</dbReference>
<feature type="compositionally biased region" description="Basic and acidic residues" evidence="8">
    <location>
        <begin position="609"/>
        <end position="631"/>
    </location>
</feature>
<evidence type="ECO:0000256" key="2">
    <source>
        <dbReference type="ARBA" id="ARBA00006661"/>
    </source>
</evidence>
<feature type="compositionally biased region" description="Polar residues" evidence="8">
    <location>
        <begin position="578"/>
        <end position="587"/>
    </location>
</feature>
<evidence type="ECO:0000256" key="6">
    <source>
        <dbReference type="ARBA" id="ARBA00023242"/>
    </source>
</evidence>
<dbReference type="GO" id="GO:0000712">
    <property type="term" value="P:resolution of meiotic recombination intermediates"/>
    <property type="evidence" value="ECO:0007669"/>
    <property type="project" value="TreeGrafter"/>
</dbReference>
<feature type="region of interest" description="Disordered" evidence="8">
    <location>
        <begin position="701"/>
        <end position="746"/>
    </location>
</feature>
<dbReference type="GO" id="GO:0033557">
    <property type="term" value="C:Slx1-Slx4 complex"/>
    <property type="evidence" value="ECO:0007669"/>
    <property type="project" value="InterPro"/>
</dbReference>
<evidence type="ECO:0000256" key="3">
    <source>
        <dbReference type="ARBA" id="ARBA00022763"/>
    </source>
</evidence>
<evidence type="ECO:0000256" key="1">
    <source>
        <dbReference type="ARBA" id="ARBA00004123"/>
    </source>
</evidence>
<evidence type="ECO:0000256" key="7">
    <source>
        <dbReference type="ARBA" id="ARBA00029496"/>
    </source>
</evidence>
<accession>A0A087UIX6</accession>
<comment type="similarity">
    <text evidence="2">Belongs to the SLX4 family.</text>
</comment>
<dbReference type="OrthoDB" id="5576441at2759"/>
<reference evidence="9 10" key="1">
    <citation type="submission" date="2013-11" db="EMBL/GenBank/DDBJ databases">
        <title>Genome sequencing of Stegodyphus mimosarum.</title>
        <authorList>
            <person name="Bechsgaard J."/>
        </authorList>
    </citation>
    <scope>NUCLEOTIDE SEQUENCE [LARGE SCALE GENOMIC DNA]</scope>
</reference>
<evidence type="ECO:0000313" key="10">
    <source>
        <dbReference type="Proteomes" id="UP000054359"/>
    </source>
</evidence>
<keyword evidence="9" id="KW-0255">Endonuclease</keyword>
<dbReference type="GO" id="GO:0004519">
    <property type="term" value="F:endonuclease activity"/>
    <property type="evidence" value="ECO:0007669"/>
    <property type="project" value="UniProtKB-KW"/>
</dbReference>
<organism evidence="9 10">
    <name type="scientific">Stegodyphus mimosarum</name>
    <name type="common">African social velvet spider</name>
    <dbReference type="NCBI Taxonomy" id="407821"/>
    <lineage>
        <taxon>Eukaryota</taxon>
        <taxon>Metazoa</taxon>
        <taxon>Ecdysozoa</taxon>
        <taxon>Arthropoda</taxon>
        <taxon>Chelicerata</taxon>
        <taxon>Arachnida</taxon>
        <taxon>Araneae</taxon>
        <taxon>Araneomorphae</taxon>
        <taxon>Entelegynae</taxon>
        <taxon>Eresoidea</taxon>
        <taxon>Eresidae</taxon>
        <taxon>Stegodyphus</taxon>
    </lineage>
</organism>
<dbReference type="Pfam" id="PF09494">
    <property type="entry name" value="Slx4"/>
    <property type="match status" value="1"/>
</dbReference>
<name>A0A087UIX6_STEMI</name>
<evidence type="ECO:0000256" key="5">
    <source>
        <dbReference type="ARBA" id="ARBA00023204"/>
    </source>
</evidence>
<keyword evidence="5" id="KW-0234">DNA repair</keyword>
<comment type="subcellular location">
    <subcellularLocation>
        <location evidence="1">Nucleus</location>
    </subcellularLocation>
</comment>
<dbReference type="Proteomes" id="UP000054359">
    <property type="component" value="Unassembled WGS sequence"/>
</dbReference>
<keyword evidence="3" id="KW-0227">DNA damage</keyword>
<keyword evidence="10" id="KW-1185">Reference proteome</keyword>
<keyword evidence="9" id="KW-0540">Nuclease</keyword>
<dbReference type="GO" id="GO:0006260">
    <property type="term" value="P:DNA replication"/>
    <property type="evidence" value="ECO:0007669"/>
    <property type="project" value="InterPro"/>
</dbReference>
<protein>
    <recommendedName>
        <fullName evidence="7">Structure-specific endonuclease subunit SLX4</fullName>
    </recommendedName>
</protein>